<dbReference type="InterPro" id="IPR009936">
    <property type="entry name" value="DUF1468"/>
</dbReference>
<accession>A0ABX1EZI0</accession>
<keyword evidence="4" id="KW-1185">Reference proteome</keyword>
<evidence type="ECO:0000313" key="3">
    <source>
        <dbReference type="EMBL" id="NKE45469.1"/>
    </source>
</evidence>
<sequence>MHDQRRRREPGETLFGYLLLLMSLAVMAEGSRLQGFDSVSAPGIAPLAAGVVMAMSSLAIILRTRRVVPTEAGFATRIAPRDVALSVLMIALYMALLEPVGFHIATFAFLSALVLYLRRGGPGFALLVALVSVIVVHVVFRMVFTVVLPQGWLLRGLLPPGWLL</sequence>
<evidence type="ECO:0000256" key="1">
    <source>
        <dbReference type="SAM" id="Phobius"/>
    </source>
</evidence>
<feature type="transmembrane region" description="Helical" evidence="1">
    <location>
        <begin position="44"/>
        <end position="62"/>
    </location>
</feature>
<keyword evidence="1" id="KW-0812">Transmembrane</keyword>
<proteinExistence type="predicted"/>
<keyword evidence="1" id="KW-0472">Membrane</keyword>
<name>A0ABX1EZI0_9PROT</name>
<organism evidence="3 4">
    <name type="scientific">Falsiroseomonas frigidaquae</name>
    <dbReference type="NCBI Taxonomy" id="487318"/>
    <lineage>
        <taxon>Bacteria</taxon>
        <taxon>Pseudomonadati</taxon>
        <taxon>Pseudomonadota</taxon>
        <taxon>Alphaproteobacteria</taxon>
        <taxon>Acetobacterales</taxon>
        <taxon>Roseomonadaceae</taxon>
        <taxon>Falsiroseomonas</taxon>
    </lineage>
</organism>
<keyword evidence="1" id="KW-1133">Transmembrane helix</keyword>
<dbReference type="Pfam" id="PF07331">
    <property type="entry name" value="TctB"/>
    <property type="match status" value="1"/>
</dbReference>
<dbReference type="EMBL" id="JAAVTX010000003">
    <property type="protein sequence ID" value="NKE45469.1"/>
    <property type="molecule type" value="Genomic_DNA"/>
</dbReference>
<comment type="caution">
    <text evidence="3">The sequence shown here is derived from an EMBL/GenBank/DDBJ whole genome shotgun (WGS) entry which is preliminary data.</text>
</comment>
<reference evidence="3 4" key="1">
    <citation type="submission" date="2020-03" db="EMBL/GenBank/DDBJ databases">
        <title>Roseomonas selenitidurans sp. nov. isolated from soil.</title>
        <authorList>
            <person name="Liu H."/>
        </authorList>
    </citation>
    <scope>NUCLEOTIDE SEQUENCE [LARGE SCALE GENOMIC DNA]</scope>
    <source>
        <strain evidence="3 4">JCM 15073</strain>
    </source>
</reference>
<feature type="transmembrane region" description="Helical" evidence="1">
    <location>
        <begin position="124"/>
        <end position="148"/>
    </location>
</feature>
<protein>
    <submittedName>
        <fullName evidence="3">Tripartite tricarboxylate transporter TctB family protein</fullName>
    </submittedName>
</protein>
<evidence type="ECO:0000313" key="4">
    <source>
        <dbReference type="Proteomes" id="UP000765160"/>
    </source>
</evidence>
<feature type="transmembrane region" description="Helical" evidence="1">
    <location>
        <begin position="74"/>
        <end position="94"/>
    </location>
</feature>
<gene>
    <name evidence="3" type="ORF">HB662_11835</name>
</gene>
<evidence type="ECO:0000259" key="2">
    <source>
        <dbReference type="Pfam" id="PF07331"/>
    </source>
</evidence>
<feature type="domain" description="DUF1468" evidence="2">
    <location>
        <begin position="15"/>
        <end position="149"/>
    </location>
</feature>
<dbReference type="Proteomes" id="UP000765160">
    <property type="component" value="Unassembled WGS sequence"/>
</dbReference>
<dbReference type="RefSeq" id="WP_168049907.1">
    <property type="nucleotide sequence ID" value="NZ_JAATJR010000003.1"/>
</dbReference>